<evidence type="ECO:0000313" key="3">
    <source>
        <dbReference type="Proteomes" id="UP001055804"/>
    </source>
</evidence>
<dbReference type="RefSeq" id="WP_269331028.1">
    <property type="nucleotide sequence ID" value="NZ_JAMZFT010000001.1"/>
</dbReference>
<protein>
    <recommendedName>
        <fullName evidence="4">ATP synthase subunit I</fullName>
    </recommendedName>
</protein>
<organism evidence="2 3">
    <name type="scientific">Futiania mangrovi</name>
    <dbReference type="NCBI Taxonomy" id="2959716"/>
    <lineage>
        <taxon>Bacteria</taxon>
        <taxon>Pseudomonadati</taxon>
        <taxon>Pseudomonadota</taxon>
        <taxon>Alphaproteobacteria</taxon>
        <taxon>Futianiales</taxon>
        <taxon>Futianiaceae</taxon>
        <taxon>Futiania</taxon>
    </lineage>
</organism>
<feature type="transmembrane region" description="Helical" evidence="1">
    <location>
        <begin position="45"/>
        <end position="78"/>
    </location>
</feature>
<keyword evidence="1" id="KW-0472">Membrane</keyword>
<keyword evidence="3" id="KW-1185">Reference proteome</keyword>
<evidence type="ECO:0000313" key="2">
    <source>
        <dbReference type="EMBL" id="MCP1335071.1"/>
    </source>
</evidence>
<feature type="transmembrane region" description="Helical" evidence="1">
    <location>
        <begin position="7"/>
        <end position="25"/>
    </location>
</feature>
<dbReference type="Proteomes" id="UP001055804">
    <property type="component" value="Unassembled WGS sequence"/>
</dbReference>
<keyword evidence="1" id="KW-1133">Transmembrane helix</keyword>
<keyword evidence="1" id="KW-0812">Transmembrane</keyword>
<dbReference type="EMBL" id="JAMZFT010000001">
    <property type="protein sequence ID" value="MCP1335071.1"/>
    <property type="molecule type" value="Genomic_DNA"/>
</dbReference>
<comment type="caution">
    <text evidence="2">The sequence shown here is derived from an EMBL/GenBank/DDBJ whole genome shotgun (WGS) entry which is preliminary data.</text>
</comment>
<dbReference type="Pfam" id="PF12966">
    <property type="entry name" value="AtpR"/>
    <property type="match status" value="1"/>
</dbReference>
<reference evidence="2" key="1">
    <citation type="submission" date="2022-06" db="EMBL/GenBank/DDBJ databases">
        <title>Isolation and Genomics of Futiania mangrovii gen. nov., sp. nov., a Rare and Metabolically-versatile member in the Class Alphaproteobacteria.</title>
        <authorList>
            <person name="Liu L."/>
            <person name="Huang W.-C."/>
            <person name="Pan J."/>
            <person name="Li J."/>
            <person name="Huang Y."/>
            <person name="Du H."/>
            <person name="Liu Y."/>
            <person name="Li M."/>
        </authorList>
    </citation>
    <scope>NUCLEOTIDE SEQUENCE</scope>
    <source>
        <strain evidence="2">FT118</strain>
    </source>
</reference>
<dbReference type="AlphaFoldDB" id="A0A9J6PEL7"/>
<evidence type="ECO:0000256" key="1">
    <source>
        <dbReference type="SAM" id="Phobius"/>
    </source>
</evidence>
<dbReference type="InterPro" id="IPR017581">
    <property type="entry name" value="AtpR-like"/>
</dbReference>
<sequence>MSAAIPYLLTLLAGVAGFAAGWLHFRTLLPLTERILERDWRAVGLQVLRLALLAGFLVLCAQAGLFPLLAAAAGVFAARAMVIRKVRRELP</sequence>
<accession>A0A9J6PEL7</accession>
<name>A0A9J6PEL7_9PROT</name>
<evidence type="ECO:0008006" key="4">
    <source>
        <dbReference type="Google" id="ProtNLM"/>
    </source>
</evidence>
<proteinExistence type="predicted"/>
<gene>
    <name evidence="2" type="ORF">NJQ99_01465</name>
</gene>